<dbReference type="SUPFAM" id="SSF48576">
    <property type="entry name" value="Terpenoid synthases"/>
    <property type="match status" value="1"/>
</dbReference>
<dbReference type="GO" id="GO:0004659">
    <property type="term" value="F:prenyltransferase activity"/>
    <property type="evidence" value="ECO:0007669"/>
    <property type="project" value="InterPro"/>
</dbReference>
<keyword evidence="1" id="KW-0808">Transferase</keyword>
<evidence type="ECO:0008006" key="4">
    <source>
        <dbReference type="Google" id="ProtNLM"/>
    </source>
</evidence>
<keyword evidence="3" id="KW-1185">Reference proteome</keyword>
<name>A0A8J2WJZ1_9CRUS</name>
<evidence type="ECO:0000256" key="1">
    <source>
        <dbReference type="RuleBase" id="RU004466"/>
    </source>
</evidence>
<organism evidence="2 3">
    <name type="scientific">Daphnia galeata</name>
    <dbReference type="NCBI Taxonomy" id="27404"/>
    <lineage>
        <taxon>Eukaryota</taxon>
        <taxon>Metazoa</taxon>
        <taxon>Ecdysozoa</taxon>
        <taxon>Arthropoda</taxon>
        <taxon>Crustacea</taxon>
        <taxon>Branchiopoda</taxon>
        <taxon>Diplostraca</taxon>
        <taxon>Cladocera</taxon>
        <taxon>Anomopoda</taxon>
        <taxon>Daphniidae</taxon>
        <taxon>Daphnia</taxon>
    </lineage>
</organism>
<accession>A0A8J2WJZ1</accession>
<comment type="caution">
    <text evidence="2">The sequence shown here is derived from an EMBL/GenBank/DDBJ whole genome shotgun (WGS) entry which is preliminary data.</text>
</comment>
<dbReference type="InterPro" id="IPR008949">
    <property type="entry name" value="Isoprenoid_synthase_dom_sf"/>
</dbReference>
<gene>
    <name evidence="2" type="ORF">DGAL_LOCUS10716</name>
</gene>
<protein>
    <recommendedName>
        <fullName evidence="4">Decaprenyl-diphosphate synthase subunit 2</fullName>
    </recommendedName>
</protein>
<dbReference type="PANTHER" id="PTHR12001">
    <property type="entry name" value="GERANYLGERANYL PYROPHOSPHATE SYNTHASE"/>
    <property type="match status" value="1"/>
</dbReference>
<proteinExistence type="inferred from homology"/>
<dbReference type="Gene3D" id="1.10.600.10">
    <property type="entry name" value="Farnesyl Diphosphate Synthase"/>
    <property type="match status" value="1"/>
</dbReference>
<comment type="similarity">
    <text evidence="1">Belongs to the FPP/GGPP synthase family.</text>
</comment>
<reference evidence="2" key="1">
    <citation type="submission" date="2021-11" db="EMBL/GenBank/DDBJ databases">
        <authorList>
            <person name="Schell T."/>
        </authorList>
    </citation>
    <scope>NUCLEOTIDE SEQUENCE</scope>
    <source>
        <strain evidence="2">M5</strain>
    </source>
</reference>
<dbReference type="OrthoDB" id="9983019at2759"/>
<dbReference type="GO" id="GO:1990234">
    <property type="term" value="C:transferase complex"/>
    <property type="evidence" value="ECO:0007669"/>
    <property type="project" value="TreeGrafter"/>
</dbReference>
<evidence type="ECO:0000313" key="2">
    <source>
        <dbReference type="EMBL" id="CAH0107420.1"/>
    </source>
</evidence>
<dbReference type="PANTHER" id="PTHR12001:SF55">
    <property type="entry name" value="ALL TRANS-POLYPRENYL-DIPHOSPHATE SYNTHASE PDSS2"/>
    <property type="match status" value="1"/>
</dbReference>
<dbReference type="EMBL" id="CAKKLH010000268">
    <property type="protein sequence ID" value="CAH0107420.1"/>
    <property type="molecule type" value="Genomic_DNA"/>
</dbReference>
<dbReference type="GO" id="GO:0005739">
    <property type="term" value="C:mitochondrion"/>
    <property type="evidence" value="ECO:0007669"/>
    <property type="project" value="TreeGrafter"/>
</dbReference>
<dbReference type="Pfam" id="PF00348">
    <property type="entry name" value="polyprenyl_synt"/>
    <property type="match status" value="1"/>
</dbReference>
<evidence type="ECO:0000313" key="3">
    <source>
        <dbReference type="Proteomes" id="UP000789390"/>
    </source>
</evidence>
<dbReference type="GO" id="GO:0008299">
    <property type="term" value="P:isoprenoid biosynthetic process"/>
    <property type="evidence" value="ECO:0007669"/>
    <property type="project" value="InterPro"/>
</dbReference>
<dbReference type="GO" id="GO:0006744">
    <property type="term" value="P:ubiquinone biosynthetic process"/>
    <property type="evidence" value="ECO:0007669"/>
    <property type="project" value="TreeGrafter"/>
</dbReference>
<dbReference type="Proteomes" id="UP000789390">
    <property type="component" value="Unassembled WGS sequence"/>
</dbReference>
<dbReference type="InterPro" id="IPR000092">
    <property type="entry name" value="Polyprenyl_synt"/>
</dbReference>
<sequence>MVSRNGLIHWKTLHLDCIRFTNPISFTFSRGFSVSSQICQNNWVKAVSNAEKVVGFPTSFLSLRSVANDEISNIAVYLKKLIGTGHPLIATAKSLVYSNDKTHQTRGLLVLLVSKAAKIDQTQDIMPEQRTLAEITELVHTAHLIHTGVINLNTPNVNLEMGNKMAVLCGDFFLAHSCVQLASLQNIKVVELIAQAITDFSTAEFIDIVANENDSALDRWSYQSKLRYGTLLAHACQSSLILGDNVELVEFGKSFGLEIALAWQANNEIQSYKNTSKKADHVLFKLFPAETPINEVISNFQAVRDKHVDAALKILGEFPKNDANLALCNIARALKY</sequence>
<dbReference type="GO" id="GO:0042811">
    <property type="term" value="P:pheromone biosynthetic process"/>
    <property type="evidence" value="ECO:0007669"/>
    <property type="project" value="UniProtKB-ARBA"/>
</dbReference>
<dbReference type="AlphaFoldDB" id="A0A8J2WJZ1"/>